<dbReference type="AlphaFoldDB" id="Q2SZH0"/>
<dbReference type="Proteomes" id="UP000001930">
    <property type="component" value="Chromosome I"/>
</dbReference>
<keyword evidence="6" id="KW-1185">Reference proteome</keyword>
<protein>
    <recommendedName>
        <fullName evidence="3">DNA gyrase inhibitor YacG</fullName>
    </recommendedName>
</protein>
<keyword evidence="1 3" id="KW-0479">Metal-binding</keyword>
<name>Q2SZH0_BURTA</name>
<sequence>MPHRSIHMVTVVKCPSCGKEVRWTPENRFRPFCSARCKQLDLGAWAAEKYRIGGTDDEAPSEDDAGNREGDGRG</sequence>
<dbReference type="KEGG" id="bte:BTH_I1131"/>
<comment type="subunit">
    <text evidence="3">Interacts with GyrB.</text>
</comment>
<feature type="binding site" evidence="3">
    <location>
        <position position="17"/>
    </location>
    <ligand>
        <name>Zn(2+)</name>
        <dbReference type="ChEBI" id="CHEBI:29105"/>
    </ligand>
</feature>
<dbReference type="HAMAP" id="MF_00649">
    <property type="entry name" value="DNA_gyrase_inhibitor_YacG"/>
    <property type="match status" value="1"/>
</dbReference>
<dbReference type="PANTHER" id="PTHR36150:SF1">
    <property type="entry name" value="DNA GYRASE INHIBITOR YACG"/>
    <property type="match status" value="1"/>
</dbReference>
<dbReference type="InterPro" id="IPR013088">
    <property type="entry name" value="Znf_NHR/GATA"/>
</dbReference>
<comment type="cofactor">
    <cofactor evidence="3">
        <name>Zn(2+)</name>
        <dbReference type="ChEBI" id="CHEBI:29105"/>
    </cofactor>
    <text evidence="3">Binds 1 zinc ion.</text>
</comment>
<evidence type="ECO:0000256" key="4">
    <source>
        <dbReference type="SAM" id="MobiDB-lite"/>
    </source>
</evidence>
<dbReference type="PANTHER" id="PTHR36150">
    <property type="entry name" value="DNA GYRASE INHIBITOR YACG"/>
    <property type="match status" value="1"/>
</dbReference>
<evidence type="ECO:0000313" key="5">
    <source>
        <dbReference type="EMBL" id="ABC39294.1"/>
    </source>
</evidence>
<comment type="similarity">
    <text evidence="3">Belongs to the DNA gyrase inhibitor YacG family.</text>
</comment>
<proteinExistence type="inferred from homology"/>
<dbReference type="GO" id="GO:0008657">
    <property type="term" value="F:DNA topoisomerase type II (double strand cut, ATP-hydrolyzing) inhibitor activity"/>
    <property type="evidence" value="ECO:0007669"/>
    <property type="project" value="UniProtKB-UniRule"/>
</dbReference>
<feature type="compositionally biased region" description="Basic and acidic residues" evidence="4">
    <location>
        <begin position="65"/>
        <end position="74"/>
    </location>
</feature>
<evidence type="ECO:0000256" key="3">
    <source>
        <dbReference type="HAMAP-Rule" id="MF_00649"/>
    </source>
</evidence>
<dbReference type="GO" id="GO:0006355">
    <property type="term" value="P:regulation of DNA-templated transcription"/>
    <property type="evidence" value="ECO:0007669"/>
    <property type="project" value="InterPro"/>
</dbReference>
<feature type="binding site" evidence="3">
    <location>
        <position position="14"/>
    </location>
    <ligand>
        <name>Zn(2+)</name>
        <dbReference type="ChEBI" id="CHEBI:29105"/>
    </ligand>
</feature>
<organism evidence="5 6">
    <name type="scientific">Burkholderia thailandensis (strain ATCC 700388 / DSM 13276 / CCUG 48851 / CIP 106301 / E264)</name>
    <dbReference type="NCBI Taxonomy" id="271848"/>
    <lineage>
        <taxon>Bacteria</taxon>
        <taxon>Pseudomonadati</taxon>
        <taxon>Pseudomonadota</taxon>
        <taxon>Betaproteobacteria</taxon>
        <taxon>Burkholderiales</taxon>
        <taxon>Burkholderiaceae</taxon>
        <taxon>Burkholderia</taxon>
        <taxon>pseudomallei group</taxon>
    </lineage>
</organism>
<accession>Q2SZH0</accession>
<evidence type="ECO:0000313" key="6">
    <source>
        <dbReference type="Proteomes" id="UP000001930"/>
    </source>
</evidence>
<dbReference type="InterPro" id="IPR005584">
    <property type="entry name" value="DNA_gyrase_inhibitor_YacG"/>
</dbReference>
<feature type="binding site" evidence="3">
    <location>
        <position position="33"/>
    </location>
    <ligand>
        <name>Zn(2+)</name>
        <dbReference type="ChEBI" id="CHEBI:29105"/>
    </ligand>
</feature>
<comment type="function">
    <text evidence="3">Inhibits all the catalytic activities of DNA gyrase by preventing its interaction with DNA. Acts by binding directly to the C-terminal domain of GyrB, which probably disrupts DNA binding by the gyrase.</text>
</comment>
<feature type="region of interest" description="Disordered" evidence="4">
    <location>
        <begin position="52"/>
        <end position="74"/>
    </location>
</feature>
<dbReference type="SUPFAM" id="SSF57716">
    <property type="entry name" value="Glucocorticoid receptor-like (DNA-binding domain)"/>
    <property type="match status" value="1"/>
</dbReference>
<keyword evidence="2 3" id="KW-0862">Zinc</keyword>
<dbReference type="GO" id="GO:0008270">
    <property type="term" value="F:zinc ion binding"/>
    <property type="evidence" value="ECO:0007669"/>
    <property type="project" value="UniProtKB-UniRule"/>
</dbReference>
<dbReference type="Pfam" id="PF03884">
    <property type="entry name" value="YacG"/>
    <property type="match status" value="1"/>
</dbReference>
<dbReference type="Gene3D" id="3.30.50.10">
    <property type="entry name" value="Erythroid Transcription Factor GATA-1, subunit A"/>
    <property type="match status" value="1"/>
</dbReference>
<reference evidence="5 6" key="1">
    <citation type="journal article" date="2005" name="BMC Genomics">
        <title>Bacterial genome adaptation to niches: divergence of the potential virulence genes in three Burkholderia species of different survival strategies.</title>
        <authorList>
            <person name="Kim H.S."/>
            <person name="Schell M.A."/>
            <person name="Yu Y."/>
            <person name="Ulrich R.L."/>
            <person name="Sarria S.H."/>
            <person name="Nierman W.C."/>
            <person name="DeShazer D."/>
        </authorList>
    </citation>
    <scope>NUCLEOTIDE SEQUENCE [LARGE SCALE GENOMIC DNA]</scope>
    <source>
        <strain evidence="6">ATCC 700388 / DSM 13276 / CCUG 48851 / CIP 106301 / E264</strain>
    </source>
</reference>
<dbReference type="HOGENOM" id="CLU_178280_3_2_4"/>
<feature type="binding site" evidence="3">
    <location>
        <position position="37"/>
    </location>
    <ligand>
        <name>Zn(2+)</name>
        <dbReference type="ChEBI" id="CHEBI:29105"/>
    </ligand>
</feature>
<gene>
    <name evidence="3" type="primary">yacG</name>
    <name evidence="5" type="ordered locus">BTH_I1131</name>
</gene>
<evidence type="ECO:0000256" key="1">
    <source>
        <dbReference type="ARBA" id="ARBA00022723"/>
    </source>
</evidence>
<feature type="compositionally biased region" description="Acidic residues" evidence="4">
    <location>
        <begin position="55"/>
        <end position="64"/>
    </location>
</feature>
<dbReference type="EMBL" id="CP000086">
    <property type="protein sequence ID" value="ABC39294.1"/>
    <property type="molecule type" value="Genomic_DNA"/>
</dbReference>
<evidence type="ECO:0000256" key="2">
    <source>
        <dbReference type="ARBA" id="ARBA00022833"/>
    </source>
</evidence>